<dbReference type="RefSeq" id="XP_009065412.1">
    <property type="nucleotide sequence ID" value="XM_009067164.1"/>
</dbReference>
<feature type="signal peptide" evidence="15">
    <location>
        <begin position="1"/>
        <end position="19"/>
    </location>
</feature>
<evidence type="ECO:0000256" key="8">
    <source>
        <dbReference type="ARBA" id="ARBA00023157"/>
    </source>
</evidence>
<dbReference type="AlphaFoldDB" id="V3Z071"/>
<dbReference type="Gene3D" id="2.70.170.10">
    <property type="entry name" value="Neurotransmitter-gated ion-channel ligand-binding domain"/>
    <property type="match status" value="1"/>
</dbReference>
<dbReference type="PRINTS" id="PR00252">
    <property type="entry name" value="NRIONCHANNEL"/>
</dbReference>
<dbReference type="GO" id="GO:0004888">
    <property type="term" value="F:transmembrane signaling receptor activity"/>
    <property type="evidence" value="ECO:0007669"/>
    <property type="project" value="InterPro"/>
</dbReference>
<dbReference type="CDD" id="cd18997">
    <property type="entry name" value="LGIC_ECD_nAChR"/>
    <property type="match status" value="1"/>
</dbReference>
<evidence type="ECO:0000256" key="11">
    <source>
        <dbReference type="ARBA" id="ARBA00023286"/>
    </source>
</evidence>
<evidence type="ECO:0000259" key="16">
    <source>
        <dbReference type="Pfam" id="PF02931"/>
    </source>
</evidence>
<dbReference type="STRING" id="225164.V3Z071"/>
<dbReference type="Proteomes" id="UP000030746">
    <property type="component" value="Unassembled WGS sequence"/>
</dbReference>
<evidence type="ECO:0000256" key="4">
    <source>
        <dbReference type="ARBA" id="ARBA00022989"/>
    </source>
</evidence>
<name>V3Z071_LOTGI</name>
<dbReference type="InterPro" id="IPR002394">
    <property type="entry name" value="Nicotinic_acetylcholine_rcpt"/>
</dbReference>
<protein>
    <recommendedName>
        <fullName evidence="20">Neurotransmitter-gated ion-channel ligand-binding domain-containing protein</fullName>
    </recommendedName>
</protein>
<evidence type="ECO:0000313" key="19">
    <source>
        <dbReference type="Proteomes" id="UP000030746"/>
    </source>
</evidence>
<dbReference type="OrthoDB" id="5975154at2759"/>
<evidence type="ECO:0000313" key="18">
    <source>
        <dbReference type="EMBL" id="ESO83833.1"/>
    </source>
</evidence>
<keyword evidence="15" id="KW-0732">Signal</keyword>
<keyword evidence="6" id="KW-0406">Ion transport</keyword>
<dbReference type="GO" id="GO:0022848">
    <property type="term" value="F:acetylcholine-gated monoatomic cation-selective channel activity"/>
    <property type="evidence" value="ECO:0007669"/>
    <property type="project" value="InterPro"/>
</dbReference>
<comment type="subcellular location">
    <subcellularLocation>
        <location evidence="13">Synaptic cell membrane</location>
        <topology evidence="13">Multi-pass membrane protein</topology>
    </subcellularLocation>
</comment>
<dbReference type="Gene3D" id="1.20.58.390">
    <property type="entry name" value="Neurotransmitter-gated ion-channel transmembrane domain"/>
    <property type="match status" value="2"/>
</dbReference>
<feature type="transmembrane region" description="Helical" evidence="14">
    <location>
        <begin position="313"/>
        <end position="336"/>
    </location>
</feature>
<evidence type="ECO:0000256" key="15">
    <source>
        <dbReference type="SAM" id="SignalP"/>
    </source>
</evidence>
<evidence type="ECO:0000256" key="7">
    <source>
        <dbReference type="ARBA" id="ARBA00023136"/>
    </source>
</evidence>
<keyword evidence="19" id="KW-1185">Reference proteome</keyword>
<keyword evidence="11" id="KW-1071">Ligand-gated ion channel</keyword>
<dbReference type="FunFam" id="2.70.170.10:FF:000030">
    <property type="entry name" value="AcetylCholine Receptor"/>
    <property type="match status" value="1"/>
</dbReference>
<keyword evidence="10" id="KW-0325">Glycoprotein</keyword>
<evidence type="ECO:0000256" key="10">
    <source>
        <dbReference type="ARBA" id="ARBA00023180"/>
    </source>
</evidence>
<dbReference type="InterPro" id="IPR006202">
    <property type="entry name" value="Neur_chan_lig-bd"/>
</dbReference>
<dbReference type="InterPro" id="IPR036734">
    <property type="entry name" value="Neur_chan_lig-bd_sf"/>
</dbReference>
<evidence type="ECO:0000256" key="2">
    <source>
        <dbReference type="ARBA" id="ARBA00022475"/>
    </source>
</evidence>
<keyword evidence="3 14" id="KW-0812">Transmembrane</keyword>
<evidence type="ECO:0000256" key="12">
    <source>
        <dbReference type="ARBA" id="ARBA00023303"/>
    </source>
</evidence>
<gene>
    <name evidence="18" type="ORF">LOTGIDRAFT_196834</name>
</gene>
<dbReference type="InterPro" id="IPR006201">
    <property type="entry name" value="Neur_channel"/>
</dbReference>
<dbReference type="GeneID" id="20245213"/>
<evidence type="ECO:0000256" key="1">
    <source>
        <dbReference type="ARBA" id="ARBA00022448"/>
    </source>
</evidence>
<dbReference type="PRINTS" id="PR00254">
    <property type="entry name" value="NICOTINICR"/>
</dbReference>
<dbReference type="NCBIfam" id="TIGR00860">
    <property type="entry name" value="LIC"/>
    <property type="match status" value="1"/>
</dbReference>
<proteinExistence type="predicted"/>
<keyword evidence="7 14" id="KW-0472">Membrane</keyword>
<dbReference type="HOGENOM" id="CLU_018074_1_0_1"/>
<feature type="domain" description="Neurotransmitter-gated ion-channel transmembrane" evidence="17">
    <location>
        <begin position="259"/>
        <end position="487"/>
    </location>
</feature>
<evidence type="ECO:0000256" key="9">
    <source>
        <dbReference type="ARBA" id="ARBA00023170"/>
    </source>
</evidence>
<keyword evidence="4 14" id="KW-1133">Transmembrane helix</keyword>
<sequence>MMQFFGLLIFFHCVATAKAAKVVVRTSGSALPYTGNYGTSNQSLLLAELFENYYQGVIPKCYGLDGPVDVNVGIAIRQIMDVNEREQVMNLNAWIRLSWTDCQLRWDPDQYGGINSLTLPHDKIWSPDITLYDNNQESEGGLPGLSDYRPTVHADGTVHYNFPTVLHSLCTIDPLYFPFDTQVCPLKFGSWSFHGFDVNVVNMTDGADVGSFKKNVEWDLVSANSVRHELMYQCCPEPYPDVTFYIQIARKPVSYVVNIIFPCILISAIALLGFILPVDSGEKIGLEITVLLALAVYAQIVSDSLPSSAQIPYIGVFFSCSMIMVFASLVITVLVLNINFRGQLGKQVPRVVKTVVLNWLARLVFLYNSDNRVNPVQKLYKKKFLCEKNGLDNKAFVEDELSGEKTKNIKNGNNNHVKQIVPSIESPTQAMIDVMKDQLLILRAVNSNLQDKAADEEMTGEWQLVALVMDRIFFILFLFFTVIMSLTTILSAMGM</sequence>
<dbReference type="OMA" id="HERMAKN"/>
<feature type="transmembrane region" description="Helical" evidence="14">
    <location>
        <begin position="255"/>
        <end position="277"/>
    </location>
</feature>
<dbReference type="CDD" id="cd19051">
    <property type="entry name" value="LGIC_TM_cation"/>
    <property type="match status" value="1"/>
</dbReference>
<dbReference type="InterPro" id="IPR038050">
    <property type="entry name" value="Neuro_actylchol_rec"/>
</dbReference>
<evidence type="ECO:0000256" key="14">
    <source>
        <dbReference type="SAM" id="Phobius"/>
    </source>
</evidence>
<keyword evidence="1" id="KW-0813">Transport</keyword>
<evidence type="ECO:0008006" key="20">
    <source>
        <dbReference type="Google" id="ProtNLM"/>
    </source>
</evidence>
<dbReference type="SUPFAM" id="SSF63712">
    <property type="entry name" value="Nicotinic receptor ligand binding domain-like"/>
    <property type="match status" value="1"/>
</dbReference>
<dbReference type="InterPro" id="IPR036719">
    <property type="entry name" value="Neuro-gated_channel_TM_sf"/>
</dbReference>
<feature type="chain" id="PRO_5004717604" description="Neurotransmitter-gated ion-channel ligand-binding domain-containing protein" evidence="15">
    <location>
        <begin position="20"/>
        <end position="495"/>
    </location>
</feature>
<evidence type="ECO:0000259" key="17">
    <source>
        <dbReference type="Pfam" id="PF02932"/>
    </source>
</evidence>
<organism evidence="18 19">
    <name type="scientific">Lottia gigantea</name>
    <name type="common">Giant owl limpet</name>
    <dbReference type="NCBI Taxonomy" id="225164"/>
    <lineage>
        <taxon>Eukaryota</taxon>
        <taxon>Metazoa</taxon>
        <taxon>Spiralia</taxon>
        <taxon>Lophotrochozoa</taxon>
        <taxon>Mollusca</taxon>
        <taxon>Gastropoda</taxon>
        <taxon>Patellogastropoda</taxon>
        <taxon>Lottioidea</taxon>
        <taxon>Lottiidae</taxon>
        <taxon>Lottia</taxon>
    </lineage>
</organism>
<evidence type="ECO:0000256" key="6">
    <source>
        <dbReference type="ARBA" id="ARBA00023065"/>
    </source>
</evidence>
<dbReference type="FunFam" id="1.20.58.390:FF:000043">
    <property type="entry name" value="AcetylCholine Receptor"/>
    <property type="match status" value="1"/>
</dbReference>
<evidence type="ECO:0000256" key="5">
    <source>
        <dbReference type="ARBA" id="ARBA00023018"/>
    </source>
</evidence>
<keyword evidence="12" id="KW-0407">Ion channel</keyword>
<dbReference type="Pfam" id="PF02931">
    <property type="entry name" value="Neur_chan_LBD"/>
    <property type="match status" value="1"/>
</dbReference>
<evidence type="ECO:0000256" key="3">
    <source>
        <dbReference type="ARBA" id="ARBA00022692"/>
    </source>
</evidence>
<accession>V3Z071</accession>
<dbReference type="Pfam" id="PF02932">
    <property type="entry name" value="Neur_chan_memb"/>
    <property type="match status" value="1"/>
</dbReference>
<dbReference type="InterPro" id="IPR006029">
    <property type="entry name" value="Neurotrans-gated_channel_TM"/>
</dbReference>
<reference evidence="18 19" key="1">
    <citation type="journal article" date="2013" name="Nature">
        <title>Insights into bilaterian evolution from three spiralian genomes.</title>
        <authorList>
            <person name="Simakov O."/>
            <person name="Marletaz F."/>
            <person name="Cho S.J."/>
            <person name="Edsinger-Gonzales E."/>
            <person name="Havlak P."/>
            <person name="Hellsten U."/>
            <person name="Kuo D.H."/>
            <person name="Larsson T."/>
            <person name="Lv J."/>
            <person name="Arendt D."/>
            <person name="Savage R."/>
            <person name="Osoegawa K."/>
            <person name="de Jong P."/>
            <person name="Grimwood J."/>
            <person name="Chapman J.A."/>
            <person name="Shapiro H."/>
            <person name="Aerts A."/>
            <person name="Otillar R.P."/>
            <person name="Terry A.Y."/>
            <person name="Boore J.L."/>
            <person name="Grigoriev I.V."/>
            <person name="Lindberg D.R."/>
            <person name="Seaver E.C."/>
            <person name="Weisblat D.A."/>
            <person name="Putnam N.H."/>
            <person name="Rokhsar D.S."/>
        </authorList>
    </citation>
    <scope>NUCLEOTIDE SEQUENCE [LARGE SCALE GENOMIC DNA]</scope>
</reference>
<keyword evidence="9" id="KW-0675">Receptor</keyword>
<keyword evidence="5" id="KW-0770">Synapse</keyword>
<dbReference type="KEGG" id="lgi:LOTGIDRAFT_196834"/>
<dbReference type="EMBL" id="KB203567">
    <property type="protein sequence ID" value="ESO83833.1"/>
    <property type="molecule type" value="Genomic_DNA"/>
</dbReference>
<feature type="transmembrane region" description="Helical" evidence="14">
    <location>
        <begin position="472"/>
        <end position="493"/>
    </location>
</feature>
<dbReference type="PANTHER" id="PTHR18945">
    <property type="entry name" value="NEUROTRANSMITTER GATED ION CHANNEL"/>
    <property type="match status" value="1"/>
</dbReference>
<keyword evidence="2" id="KW-1003">Cell membrane</keyword>
<dbReference type="GO" id="GO:0045211">
    <property type="term" value="C:postsynaptic membrane"/>
    <property type="evidence" value="ECO:0007669"/>
    <property type="project" value="InterPro"/>
</dbReference>
<feature type="transmembrane region" description="Helical" evidence="14">
    <location>
        <begin position="284"/>
        <end position="301"/>
    </location>
</feature>
<feature type="domain" description="Neurotransmitter-gated ion-channel ligand-binding" evidence="16">
    <location>
        <begin position="44"/>
        <end position="252"/>
    </location>
</feature>
<evidence type="ECO:0000256" key="13">
    <source>
        <dbReference type="ARBA" id="ARBA00034099"/>
    </source>
</evidence>
<dbReference type="SUPFAM" id="SSF90112">
    <property type="entry name" value="Neurotransmitter-gated ion-channel transmembrane pore"/>
    <property type="match status" value="1"/>
</dbReference>
<keyword evidence="8" id="KW-1015">Disulfide bond</keyword>
<dbReference type="CTD" id="20245213"/>